<sequence length="340" mass="36642">MLTEGTQTALTLGNYRKFFKLYLTTPNLGVHLIDMFHESVVMDVSTPDTAPASPPRTQTLPTSAAHQCKSRVADQVASDTVEGAFLREAEQAAGSEVKQTEQTAAQQTEQATSQKIEANGTVPGTFAQTNNQKDQSASKHRTKAVEIGGEGVSSGLAQFPQTSPPRDFFPPIDYGKVGAGVLPTEELEHTSYSSMTSPVASPTSRANMTSALPSNSMNSSTSAMATSTTPLSLLSIPCIASFPWITANSGLSGKCQFLALLHKRPSSRPAPTNPAPQDPRALGNQKMPAEDRKTRSDLRQFRAWTKHHRHSARSESQNLMTALSSISSLPTYQQILNEIR</sequence>
<dbReference type="AlphaFoldDB" id="A0A6G1H7T4"/>
<feature type="compositionally biased region" description="Polar residues" evidence="1">
    <location>
        <begin position="55"/>
        <end position="65"/>
    </location>
</feature>
<evidence type="ECO:0000313" key="2">
    <source>
        <dbReference type="EMBL" id="KAF1989261.1"/>
    </source>
</evidence>
<reference evidence="2" key="1">
    <citation type="journal article" date="2020" name="Stud. Mycol.">
        <title>101 Dothideomycetes genomes: a test case for predicting lifestyles and emergence of pathogens.</title>
        <authorList>
            <person name="Haridas S."/>
            <person name="Albert R."/>
            <person name="Binder M."/>
            <person name="Bloem J."/>
            <person name="Labutti K."/>
            <person name="Salamov A."/>
            <person name="Andreopoulos B."/>
            <person name="Baker S."/>
            <person name="Barry K."/>
            <person name="Bills G."/>
            <person name="Bluhm B."/>
            <person name="Cannon C."/>
            <person name="Castanera R."/>
            <person name="Culley D."/>
            <person name="Daum C."/>
            <person name="Ezra D."/>
            <person name="Gonzalez J."/>
            <person name="Henrissat B."/>
            <person name="Kuo A."/>
            <person name="Liang C."/>
            <person name="Lipzen A."/>
            <person name="Lutzoni F."/>
            <person name="Magnuson J."/>
            <person name="Mondo S."/>
            <person name="Nolan M."/>
            <person name="Ohm R."/>
            <person name="Pangilinan J."/>
            <person name="Park H.-J."/>
            <person name="Ramirez L."/>
            <person name="Alfaro M."/>
            <person name="Sun H."/>
            <person name="Tritt A."/>
            <person name="Yoshinaga Y."/>
            <person name="Zwiers L.-H."/>
            <person name="Turgeon B."/>
            <person name="Goodwin S."/>
            <person name="Spatafora J."/>
            <person name="Crous P."/>
            <person name="Grigoriev I."/>
        </authorList>
    </citation>
    <scope>NUCLEOTIDE SEQUENCE</scope>
    <source>
        <strain evidence="2">CBS 113979</strain>
    </source>
</reference>
<protein>
    <submittedName>
        <fullName evidence="2">Uncharacterized protein</fullName>
    </submittedName>
</protein>
<gene>
    <name evidence="2" type="ORF">K402DRAFT_418567</name>
</gene>
<organism evidence="2 3">
    <name type="scientific">Aulographum hederae CBS 113979</name>
    <dbReference type="NCBI Taxonomy" id="1176131"/>
    <lineage>
        <taxon>Eukaryota</taxon>
        <taxon>Fungi</taxon>
        <taxon>Dikarya</taxon>
        <taxon>Ascomycota</taxon>
        <taxon>Pezizomycotina</taxon>
        <taxon>Dothideomycetes</taxon>
        <taxon>Pleosporomycetidae</taxon>
        <taxon>Aulographales</taxon>
        <taxon>Aulographaceae</taxon>
    </lineage>
</organism>
<feature type="region of interest" description="Disordered" evidence="1">
    <location>
        <begin position="92"/>
        <end position="141"/>
    </location>
</feature>
<evidence type="ECO:0000313" key="3">
    <source>
        <dbReference type="Proteomes" id="UP000800041"/>
    </source>
</evidence>
<feature type="region of interest" description="Disordered" evidence="1">
    <location>
        <begin position="189"/>
        <end position="223"/>
    </location>
</feature>
<dbReference type="Proteomes" id="UP000800041">
    <property type="component" value="Unassembled WGS sequence"/>
</dbReference>
<feature type="compositionally biased region" description="Low complexity" evidence="1">
    <location>
        <begin position="100"/>
        <end position="112"/>
    </location>
</feature>
<feature type="compositionally biased region" description="Polar residues" evidence="1">
    <location>
        <begin position="190"/>
        <end position="208"/>
    </location>
</feature>
<dbReference type="EMBL" id="ML977145">
    <property type="protein sequence ID" value="KAF1989261.1"/>
    <property type="molecule type" value="Genomic_DNA"/>
</dbReference>
<accession>A0A6G1H7T4</accession>
<evidence type="ECO:0000256" key="1">
    <source>
        <dbReference type="SAM" id="MobiDB-lite"/>
    </source>
</evidence>
<proteinExistence type="predicted"/>
<name>A0A6G1H7T4_9PEZI</name>
<feature type="region of interest" description="Disordered" evidence="1">
    <location>
        <begin position="266"/>
        <end position="296"/>
    </location>
</feature>
<feature type="compositionally biased region" description="Low complexity" evidence="1">
    <location>
        <begin position="209"/>
        <end position="223"/>
    </location>
</feature>
<keyword evidence="3" id="KW-1185">Reference proteome</keyword>
<feature type="region of interest" description="Disordered" evidence="1">
    <location>
        <begin position="46"/>
        <end position="65"/>
    </location>
</feature>
<feature type="compositionally biased region" description="Polar residues" evidence="1">
    <location>
        <begin position="126"/>
        <end position="135"/>
    </location>
</feature>